<gene>
    <name evidence="2" type="ORF">MILUP08_41159</name>
</gene>
<dbReference type="SUPFAM" id="SSF47413">
    <property type="entry name" value="lambda repressor-like DNA-binding domains"/>
    <property type="match status" value="1"/>
</dbReference>
<sequence>MSWVVQGWSWRLRDVDGWSGAGAGGCGAALLRVGAAPEPAPAPGHASTLARRSASRYDYSLYLRCTYAAPGADRLPEAAMMRWEANALPTVEAWTGRETRALRQALRMSIRDFAENLGVSERTVSKWEAGREAVHPRPEMQAALDTMLGRAGSQVADRFVSTTSRAVPHPSTVSTGYRVQSHKFIPAYVGAAAAGELMAQGGFQPRHHEWLEVAAAGLPHAAGTCTAHVFACGVVVLHIAQDLHFSALAALAAWRYASYENDCPGRPIRLQNFYRLFRPPPTSGPSTCCRCTS</sequence>
<dbReference type="Pfam" id="PF13560">
    <property type="entry name" value="HTH_31"/>
    <property type="match status" value="1"/>
</dbReference>
<evidence type="ECO:0000313" key="2">
    <source>
        <dbReference type="EMBL" id="CCH16245.1"/>
    </source>
</evidence>
<dbReference type="GO" id="GO:0003677">
    <property type="term" value="F:DNA binding"/>
    <property type="evidence" value="ECO:0007669"/>
    <property type="project" value="InterPro"/>
</dbReference>
<dbReference type="eggNOG" id="COG2944">
    <property type="taxonomic scope" value="Bacteria"/>
</dbReference>
<comment type="caution">
    <text evidence="2">The sequence shown here is derived from an EMBL/GenBank/DDBJ whole genome shotgun (WGS) entry which is preliminary data.</text>
</comment>
<evidence type="ECO:0000259" key="1">
    <source>
        <dbReference type="PROSITE" id="PS50943"/>
    </source>
</evidence>
<proteinExistence type="predicted"/>
<dbReference type="STRING" id="1150864.MILUP08_41159"/>
<feature type="domain" description="HTH cro/C1-type" evidence="1">
    <location>
        <begin position="100"/>
        <end position="131"/>
    </location>
</feature>
<protein>
    <submittedName>
        <fullName evidence="2">Transcriptional regulator, XRE family</fullName>
    </submittedName>
</protein>
<dbReference type="CDD" id="cd00093">
    <property type="entry name" value="HTH_XRE"/>
    <property type="match status" value="1"/>
</dbReference>
<accession>I0KXE8</accession>
<dbReference type="AlphaFoldDB" id="I0KXE8"/>
<dbReference type="Gene3D" id="1.10.260.40">
    <property type="entry name" value="lambda repressor-like DNA-binding domains"/>
    <property type="match status" value="1"/>
</dbReference>
<organism evidence="2 3">
    <name type="scientific">Micromonospora lupini str. Lupac 08</name>
    <dbReference type="NCBI Taxonomy" id="1150864"/>
    <lineage>
        <taxon>Bacteria</taxon>
        <taxon>Bacillati</taxon>
        <taxon>Actinomycetota</taxon>
        <taxon>Actinomycetes</taxon>
        <taxon>Micromonosporales</taxon>
        <taxon>Micromonosporaceae</taxon>
        <taxon>Micromonospora</taxon>
    </lineage>
</organism>
<dbReference type="PROSITE" id="PS50943">
    <property type="entry name" value="HTH_CROC1"/>
    <property type="match status" value="1"/>
</dbReference>
<evidence type="ECO:0000313" key="3">
    <source>
        <dbReference type="Proteomes" id="UP000003448"/>
    </source>
</evidence>
<reference evidence="3" key="1">
    <citation type="journal article" date="2012" name="J. Bacteriol.">
        <title>Genome Sequence of Micromonospora lupini Lupac 08, Isolated from Root Nodules of Lupinus angustifolius.</title>
        <authorList>
            <person name="Alonso-Vega P."/>
            <person name="Normand P."/>
            <person name="Bacigalupe R."/>
            <person name="Pujic P."/>
            <person name="Lajus A."/>
            <person name="Vallenet D."/>
            <person name="Carro L."/>
            <person name="Coll P."/>
            <person name="Trujillo M.E."/>
        </authorList>
    </citation>
    <scope>NUCLEOTIDE SEQUENCE [LARGE SCALE GENOMIC DNA]</scope>
    <source>
        <strain evidence="3">Lupac 08</strain>
    </source>
</reference>
<dbReference type="Proteomes" id="UP000003448">
    <property type="component" value="Unassembled WGS sequence"/>
</dbReference>
<name>I0KXE8_9ACTN</name>
<keyword evidence="3" id="KW-1185">Reference proteome</keyword>
<dbReference type="InterPro" id="IPR010982">
    <property type="entry name" value="Lambda_DNA-bd_dom_sf"/>
</dbReference>
<dbReference type="EMBL" id="CAIE01000013">
    <property type="protein sequence ID" value="CCH16245.1"/>
    <property type="molecule type" value="Genomic_DNA"/>
</dbReference>
<dbReference type="InterPro" id="IPR001387">
    <property type="entry name" value="Cro/C1-type_HTH"/>
</dbReference>
<dbReference type="SMART" id="SM00530">
    <property type="entry name" value="HTH_XRE"/>
    <property type="match status" value="1"/>
</dbReference>